<dbReference type="InterPro" id="IPR050205">
    <property type="entry name" value="CDPK_Ser/Thr_kinases"/>
</dbReference>
<dbReference type="GO" id="GO:0005509">
    <property type="term" value="F:calcium ion binding"/>
    <property type="evidence" value="ECO:0007669"/>
    <property type="project" value="InterPro"/>
</dbReference>
<keyword evidence="10" id="KW-0067">ATP-binding</keyword>
<evidence type="ECO:0000259" key="15">
    <source>
        <dbReference type="PROSITE" id="PS50222"/>
    </source>
</evidence>
<dbReference type="FunFam" id="1.10.238.10:FF:000003">
    <property type="entry name" value="Calmodulin A"/>
    <property type="match status" value="1"/>
</dbReference>
<dbReference type="AlphaFoldDB" id="A0A078A0D6"/>
<dbReference type="Pfam" id="PF13499">
    <property type="entry name" value="EF-hand_7"/>
    <property type="match status" value="2"/>
</dbReference>
<dbReference type="SMART" id="SM00054">
    <property type="entry name" value="EFh"/>
    <property type="match status" value="3"/>
</dbReference>
<evidence type="ECO:0000256" key="11">
    <source>
        <dbReference type="ARBA" id="ARBA00024334"/>
    </source>
</evidence>
<dbReference type="InterPro" id="IPR018247">
    <property type="entry name" value="EF_Hand_1_Ca_BS"/>
</dbReference>
<keyword evidence="17" id="KW-1185">Reference proteome</keyword>
<dbReference type="SUPFAM" id="SSF47473">
    <property type="entry name" value="EF-hand"/>
    <property type="match status" value="1"/>
</dbReference>
<evidence type="ECO:0000256" key="1">
    <source>
        <dbReference type="ARBA" id="ARBA00001946"/>
    </source>
</evidence>
<dbReference type="EMBL" id="CCKQ01004505">
    <property type="protein sequence ID" value="CDW75666.1"/>
    <property type="molecule type" value="Genomic_DNA"/>
</dbReference>
<dbReference type="GO" id="GO:0004674">
    <property type="term" value="F:protein serine/threonine kinase activity"/>
    <property type="evidence" value="ECO:0007669"/>
    <property type="project" value="UniProtKB-KW"/>
</dbReference>
<dbReference type="OMA" id="MRHPWIC"/>
<dbReference type="InterPro" id="IPR011992">
    <property type="entry name" value="EF-hand-dom_pair"/>
</dbReference>
<keyword evidence="5" id="KW-0479">Metal-binding</keyword>
<comment type="catalytic activity">
    <reaction evidence="13">
        <text>L-seryl-[protein] + ATP = O-phospho-L-seryl-[protein] + ADP + H(+)</text>
        <dbReference type="Rhea" id="RHEA:17989"/>
        <dbReference type="Rhea" id="RHEA-COMP:9863"/>
        <dbReference type="Rhea" id="RHEA-COMP:11604"/>
        <dbReference type="ChEBI" id="CHEBI:15378"/>
        <dbReference type="ChEBI" id="CHEBI:29999"/>
        <dbReference type="ChEBI" id="CHEBI:30616"/>
        <dbReference type="ChEBI" id="CHEBI:83421"/>
        <dbReference type="ChEBI" id="CHEBI:456216"/>
        <dbReference type="EC" id="2.7.11.1"/>
    </reaction>
</comment>
<evidence type="ECO:0000313" key="17">
    <source>
        <dbReference type="Proteomes" id="UP000039865"/>
    </source>
</evidence>
<dbReference type="InterPro" id="IPR000719">
    <property type="entry name" value="Prot_kinase_dom"/>
</dbReference>
<dbReference type="PROSITE" id="PS00018">
    <property type="entry name" value="EF_HAND_1"/>
    <property type="match status" value="3"/>
</dbReference>
<evidence type="ECO:0000256" key="13">
    <source>
        <dbReference type="ARBA" id="ARBA00048679"/>
    </source>
</evidence>
<dbReference type="InterPro" id="IPR002048">
    <property type="entry name" value="EF_hand_dom"/>
</dbReference>
<dbReference type="OrthoDB" id="40902at2759"/>
<protein>
    <recommendedName>
        <fullName evidence="2">non-specific serine/threonine protein kinase</fullName>
        <ecNumber evidence="2">2.7.11.1</ecNumber>
    </recommendedName>
</protein>
<accession>A0A078A0D6</accession>
<evidence type="ECO:0000256" key="7">
    <source>
        <dbReference type="ARBA" id="ARBA00022741"/>
    </source>
</evidence>
<dbReference type="InterPro" id="IPR011009">
    <property type="entry name" value="Kinase-like_dom_sf"/>
</dbReference>
<feature type="domain" description="EF-hand" evidence="15">
    <location>
        <begin position="312"/>
        <end position="347"/>
    </location>
</feature>
<feature type="domain" description="EF-hand" evidence="15">
    <location>
        <begin position="385"/>
        <end position="420"/>
    </location>
</feature>
<keyword evidence="6" id="KW-0677">Repeat</keyword>
<evidence type="ECO:0000259" key="14">
    <source>
        <dbReference type="PROSITE" id="PS50011"/>
    </source>
</evidence>
<comment type="cofactor">
    <cofactor evidence="1">
        <name>Mg(2+)</name>
        <dbReference type="ChEBI" id="CHEBI:18420"/>
    </cofactor>
</comment>
<dbReference type="PANTHER" id="PTHR24349">
    <property type="entry name" value="SERINE/THREONINE-PROTEIN KINASE"/>
    <property type="match status" value="1"/>
</dbReference>
<comment type="similarity">
    <text evidence="11">Belongs to the protein kinase superfamily. Ser/Thr protein kinase family. CDPK subfamily.</text>
</comment>
<sequence>MVSLSIQIERQWFIDSRQGNIKDEYYFEKKLGSGGYGAVYLAKHKKTGNYLNAFQNKLIGVKVAVKAMQKGRIQDYEAFQNEISILKQLDHPNIIKLHETWETDRICFLITELCEGGELFYHITKKKSLTESSAAMIMKQAFYALCYLHKSSIYFGLAKKVSKNELMTTPNGTPYYIAPEVLKGSYTTQCDNWSMGVVMFIMLSGKPPYGGKNNNEILNNVLHGTFDFSAPQWENISAEAKDLISNLLQRQADMRFTSEEAFNHPWIQRQKRKEDAEIVINPDVIANMRNYIESVNFKRTTLTLIASRIPEDQIRALREAFSKFDKNGDGKLTIDELKEGVKTIKGCMLTKDDIYQAMSVMDSNKNGFIDYTEFIAACLQSYNYLQENHLFTAFSYFDKDGDGSITQDELRQCLANEDFTLTDDMIGKLVEEVDMNHDKLVRYLFSIINHNIIQQIDYKEFIEMMKNNSELSKSVLGNILI</sequence>
<dbReference type="Gene3D" id="1.10.510.10">
    <property type="entry name" value="Transferase(Phosphotransferase) domain 1"/>
    <property type="match status" value="2"/>
</dbReference>
<keyword evidence="3" id="KW-0723">Serine/threonine-protein kinase</keyword>
<keyword evidence="4" id="KW-0808">Transferase</keyword>
<dbReference type="PROSITE" id="PS50222">
    <property type="entry name" value="EF_HAND_2"/>
    <property type="match status" value="3"/>
</dbReference>
<dbReference type="GO" id="GO:0005524">
    <property type="term" value="F:ATP binding"/>
    <property type="evidence" value="ECO:0007669"/>
    <property type="project" value="UniProtKB-KW"/>
</dbReference>
<keyword evidence="8" id="KW-0418">Kinase</keyword>
<evidence type="ECO:0000256" key="10">
    <source>
        <dbReference type="ARBA" id="ARBA00022840"/>
    </source>
</evidence>
<dbReference type="Pfam" id="PF00069">
    <property type="entry name" value="Pkinase"/>
    <property type="match status" value="2"/>
</dbReference>
<evidence type="ECO:0000256" key="8">
    <source>
        <dbReference type="ARBA" id="ARBA00022777"/>
    </source>
</evidence>
<dbReference type="CDD" id="cd00051">
    <property type="entry name" value="EFh"/>
    <property type="match status" value="1"/>
</dbReference>
<evidence type="ECO:0000256" key="9">
    <source>
        <dbReference type="ARBA" id="ARBA00022837"/>
    </source>
</evidence>
<evidence type="ECO:0000256" key="4">
    <source>
        <dbReference type="ARBA" id="ARBA00022679"/>
    </source>
</evidence>
<dbReference type="InParanoid" id="A0A078A0D6"/>
<name>A0A078A0D6_STYLE</name>
<evidence type="ECO:0000256" key="12">
    <source>
        <dbReference type="ARBA" id="ARBA00047899"/>
    </source>
</evidence>
<reference evidence="16 17" key="1">
    <citation type="submission" date="2014-06" db="EMBL/GenBank/DDBJ databases">
        <authorList>
            <person name="Swart Estienne"/>
        </authorList>
    </citation>
    <scope>NUCLEOTIDE SEQUENCE [LARGE SCALE GENOMIC DNA]</scope>
    <source>
        <strain evidence="16 17">130c</strain>
    </source>
</reference>
<dbReference type="Gene3D" id="1.10.238.10">
    <property type="entry name" value="EF-hand"/>
    <property type="match status" value="1"/>
</dbReference>
<keyword evidence="9" id="KW-0106">Calcium</keyword>
<dbReference type="SUPFAM" id="SSF56112">
    <property type="entry name" value="Protein kinase-like (PK-like)"/>
    <property type="match status" value="1"/>
</dbReference>
<dbReference type="FunFam" id="3.30.200.20:FF:000315">
    <property type="entry name" value="Calcium-dependent protein kinase 3"/>
    <property type="match status" value="1"/>
</dbReference>
<comment type="catalytic activity">
    <reaction evidence="12">
        <text>L-threonyl-[protein] + ATP = O-phospho-L-threonyl-[protein] + ADP + H(+)</text>
        <dbReference type="Rhea" id="RHEA:46608"/>
        <dbReference type="Rhea" id="RHEA-COMP:11060"/>
        <dbReference type="Rhea" id="RHEA-COMP:11605"/>
        <dbReference type="ChEBI" id="CHEBI:15378"/>
        <dbReference type="ChEBI" id="CHEBI:30013"/>
        <dbReference type="ChEBI" id="CHEBI:30616"/>
        <dbReference type="ChEBI" id="CHEBI:61977"/>
        <dbReference type="ChEBI" id="CHEBI:456216"/>
        <dbReference type="EC" id="2.7.11.1"/>
    </reaction>
</comment>
<evidence type="ECO:0000313" key="16">
    <source>
        <dbReference type="EMBL" id="CDW75666.1"/>
    </source>
</evidence>
<proteinExistence type="inferred from homology"/>
<gene>
    <name evidence="16" type="primary">Contig6181.g6609</name>
    <name evidence="16" type="ORF">STYLEM_4659</name>
</gene>
<organism evidence="16 17">
    <name type="scientific">Stylonychia lemnae</name>
    <name type="common">Ciliate</name>
    <dbReference type="NCBI Taxonomy" id="5949"/>
    <lineage>
        <taxon>Eukaryota</taxon>
        <taxon>Sar</taxon>
        <taxon>Alveolata</taxon>
        <taxon>Ciliophora</taxon>
        <taxon>Intramacronucleata</taxon>
        <taxon>Spirotrichea</taxon>
        <taxon>Stichotrichia</taxon>
        <taxon>Sporadotrichida</taxon>
        <taxon>Oxytrichidae</taxon>
        <taxon>Stylonychinae</taxon>
        <taxon>Stylonychia</taxon>
    </lineage>
</organism>
<evidence type="ECO:0000256" key="2">
    <source>
        <dbReference type="ARBA" id="ARBA00012513"/>
    </source>
</evidence>
<evidence type="ECO:0000256" key="5">
    <source>
        <dbReference type="ARBA" id="ARBA00022723"/>
    </source>
</evidence>
<dbReference type="PROSITE" id="PS50011">
    <property type="entry name" value="PROTEIN_KINASE_DOM"/>
    <property type="match status" value="1"/>
</dbReference>
<dbReference type="EC" id="2.7.11.1" evidence="2"/>
<evidence type="ECO:0000256" key="3">
    <source>
        <dbReference type="ARBA" id="ARBA00022527"/>
    </source>
</evidence>
<feature type="domain" description="Protein kinase" evidence="14">
    <location>
        <begin position="25"/>
        <end position="267"/>
    </location>
</feature>
<dbReference type="Proteomes" id="UP000039865">
    <property type="component" value="Unassembled WGS sequence"/>
</dbReference>
<dbReference type="CDD" id="cd05117">
    <property type="entry name" value="STKc_CAMK"/>
    <property type="match status" value="1"/>
</dbReference>
<evidence type="ECO:0000256" key="6">
    <source>
        <dbReference type="ARBA" id="ARBA00022737"/>
    </source>
</evidence>
<feature type="domain" description="EF-hand" evidence="15">
    <location>
        <begin position="349"/>
        <end position="384"/>
    </location>
</feature>
<keyword evidence="7" id="KW-0547">Nucleotide-binding</keyword>